<evidence type="ECO:0000256" key="14">
    <source>
        <dbReference type="ARBA" id="ARBA00023180"/>
    </source>
</evidence>
<evidence type="ECO:0000256" key="20">
    <source>
        <dbReference type="SAM" id="SignalP"/>
    </source>
</evidence>
<dbReference type="AlphaFoldDB" id="A0A336M2V6"/>
<keyword evidence="13" id="KW-0675">Receptor</keyword>
<name>A0A336M2V6_CULSO</name>
<keyword evidence="9" id="KW-0418">Kinase</keyword>
<keyword evidence="6 19" id="KW-0812">Transmembrane</keyword>
<accession>A0A336M2V6</accession>
<gene>
    <name evidence="22" type="primary">CSON007346</name>
</gene>
<feature type="region of interest" description="Disordered" evidence="18">
    <location>
        <begin position="829"/>
        <end position="851"/>
    </location>
</feature>
<keyword evidence="14" id="KW-0325">Glycoprotein</keyword>
<dbReference type="Pfam" id="PF00069">
    <property type="entry name" value="Pkinase"/>
    <property type="match status" value="1"/>
</dbReference>
<keyword evidence="10 17" id="KW-0067">ATP-binding</keyword>
<protein>
    <recommendedName>
        <fullName evidence="3">receptor protein serine/threonine kinase</fullName>
        <ecNumber evidence="3">2.7.11.30</ecNumber>
    </recommendedName>
</protein>
<keyword evidence="12 19" id="KW-0472">Membrane</keyword>
<evidence type="ECO:0000256" key="5">
    <source>
        <dbReference type="ARBA" id="ARBA00022679"/>
    </source>
</evidence>
<evidence type="ECO:0000313" key="22">
    <source>
        <dbReference type="EMBL" id="SSX22707.1"/>
    </source>
</evidence>
<evidence type="ECO:0000256" key="18">
    <source>
        <dbReference type="SAM" id="MobiDB-lite"/>
    </source>
</evidence>
<keyword evidence="11 19" id="KW-1133">Transmembrane helix</keyword>
<feature type="region of interest" description="Disordered" evidence="18">
    <location>
        <begin position="642"/>
        <end position="665"/>
    </location>
</feature>
<dbReference type="Gene3D" id="2.10.60.10">
    <property type="entry name" value="CD59"/>
    <property type="match status" value="1"/>
</dbReference>
<dbReference type="EC" id="2.7.11.30" evidence="3"/>
<evidence type="ECO:0000256" key="7">
    <source>
        <dbReference type="ARBA" id="ARBA00022729"/>
    </source>
</evidence>
<evidence type="ECO:0000256" key="4">
    <source>
        <dbReference type="ARBA" id="ARBA00022527"/>
    </source>
</evidence>
<dbReference type="GO" id="GO:0030509">
    <property type="term" value="P:BMP signaling pathway"/>
    <property type="evidence" value="ECO:0007669"/>
    <property type="project" value="TreeGrafter"/>
</dbReference>
<comment type="subcellular location">
    <subcellularLocation>
        <location evidence="1">Membrane</location>
        <topology evidence="1">Single-pass type I membrane protein</topology>
    </subcellularLocation>
</comment>
<dbReference type="InterPro" id="IPR011009">
    <property type="entry name" value="Kinase-like_dom_sf"/>
</dbReference>
<dbReference type="GO" id="GO:0005886">
    <property type="term" value="C:plasma membrane"/>
    <property type="evidence" value="ECO:0007669"/>
    <property type="project" value="TreeGrafter"/>
</dbReference>
<evidence type="ECO:0000256" key="17">
    <source>
        <dbReference type="PROSITE-ProRule" id="PRU10141"/>
    </source>
</evidence>
<feature type="binding site" evidence="17">
    <location>
        <position position="259"/>
    </location>
    <ligand>
        <name>ATP</name>
        <dbReference type="ChEBI" id="CHEBI:30616"/>
    </ligand>
</feature>
<dbReference type="GO" id="GO:0043235">
    <property type="term" value="C:receptor complex"/>
    <property type="evidence" value="ECO:0007669"/>
    <property type="project" value="TreeGrafter"/>
</dbReference>
<feature type="compositionally biased region" description="Low complexity" evidence="18">
    <location>
        <begin position="643"/>
        <end position="656"/>
    </location>
</feature>
<dbReference type="Pfam" id="PF01064">
    <property type="entry name" value="Activin_recp"/>
    <property type="match status" value="1"/>
</dbReference>
<dbReference type="InterPro" id="IPR000719">
    <property type="entry name" value="Prot_kinase_dom"/>
</dbReference>
<comment type="catalytic activity">
    <reaction evidence="15">
        <text>L-seryl-[receptor-protein] + ATP = O-phospho-L-seryl-[receptor-protein] + ADP + H(+)</text>
        <dbReference type="Rhea" id="RHEA:18673"/>
        <dbReference type="Rhea" id="RHEA-COMP:11022"/>
        <dbReference type="Rhea" id="RHEA-COMP:11023"/>
        <dbReference type="ChEBI" id="CHEBI:15378"/>
        <dbReference type="ChEBI" id="CHEBI:29999"/>
        <dbReference type="ChEBI" id="CHEBI:30616"/>
        <dbReference type="ChEBI" id="CHEBI:83421"/>
        <dbReference type="ChEBI" id="CHEBI:456216"/>
        <dbReference type="EC" id="2.7.11.30"/>
    </reaction>
</comment>
<keyword evidence="5" id="KW-0808">Transferase</keyword>
<sequence>MEKINRFYLSVFVLMLFCLAELTRSELIERRRCKEYQKDVTKQTQIDSNTLDDDDEDEFTYNEDISEINLLNETGVMLCPRETEFCFSVVGVNATGTYLEKQGCWFPSSEKDRDACNNSQCISSPDSHPRAIHKFCCCNTDLCNENFTIASGDPGTAESVIQSSENQPPYIETISLWEVPAFYAFFVVTGIVIFFGMTYIWCRQVPKPMPELSPLAPSGPGYSSNLYNVDNLNVVAMIGQGRFGSVWKGIVNEQPIAVKIFTAHNKQYFYNERDIYSLPFMDNPGLLTYFGSDERQTMDGSIEYLLVLSLAPLGSVQAYLLHNTISFSTFCKMAKSIARGLAHLHAEIKRDGVVKPCVCHRDLNTSNILVKADLSCCICDFGFALKTYGSKYEFRGELVSAETKSINEVGTVRYMAPEILEGAMNLRDCESSLKQIDVYSLGLILWELCVRCRDWYSNEQSVPPYKAPYEAEIGKHPSFEDMQVLVSKQKARPQFPSNWGGGLASKLAKETCEDCWDQDAEARLTSRCVEERINELSSMRPRGNRGLSPTMINNLAAPTTPSFITTSPNAKENVSVLAPIPSASEGSLHGYSSMMKNKELHALPIQPYPYIERSLSSSNSNSSTQVTHIEKRKKDILVHEIISSNNNSSSSSSSTSSKDKKSRGWPGVRAIIERKIFKSNSCEDKSNLVDDSSLTVRVNMDGTSSPAKNVIVNLKSENGLTSSAIHTDSQSHIIRPKNLDLSPISVRTPELYRSLPSTSDNNSKHQKFTIVQQTTPQSHLSPKIVISRSANSMKSLKATSSTSLDLGLENAQLKRQRSLEIYHEVFGPSKDQLRDPSQRVKTPGDVPKSVREKRVRASKTLSLYDDRMMNSGAYL</sequence>
<dbReference type="FunFam" id="1.10.510.10:FF:000487">
    <property type="entry name" value="Anti-Muellerian hormone type-2 receptor"/>
    <property type="match status" value="1"/>
</dbReference>
<dbReference type="SUPFAM" id="SSF57302">
    <property type="entry name" value="Snake toxin-like"/>
    <property type="match status" value="1"/>
</dbReference>
<feature type="signal peptide" evidence="20">
    <location>
        <begin position="1"/>
        <end position="25"/>
    </location>
</feature>
<comment type="catalytic activity">
    <reaction evidence="16">
        <text>L-threonyl-[receptor-protein] + ATP = O-phospho-L-threonyl-[receptor-protein] + ADP + H(+)</text>
        <dbReference type="Rhea" id="RHEA:44880"/>
        <dbReference type="Rhea" id="RHEA-COMP:11024"/>
        <dbReference type="Rhea" id="RHEA-COMP:11025"/>
        <dbReference type="ChEBI" id="CHEBI:15378"/>
        <dbReference type="ChEBI" id="CHEBI:30013"/>
        <dbReference type="ChEBI" id="CHEBI:30616"/>
        <dbReference type="ChEBI" id="CHEBI:61977"/>
        <dbReference type="ChEBI" id="CHEBI:456216"/>
        <dbReference type="EC" id="2.7.11.30"/>
    </reaction>
</comment>
<dbReference type="Gene3D" id="3.30.200.20">
    <property type="entry name" value="Phosphorylase Kinase, domain 1"/>
    <property type="match status" value="1"/>
</dbReference>
<dbReference type="Gene3D" id="1.10.510.10">
    <property type="entry name" value="Transferase(Phosphotransferase) domain 1"/>
    <property type="match status" value="1"/>
</dbReference>
<dbReference type="InterPro" id="IPR000472">
    <property type="entry name" value="Activin_recp"/>
</dbReference>
<dbReference type="PROSITE" id="PS50011">
    <property type="entry name" value="PROTEIN_KINASE_DOM"/>
    <property type="match status" value="1"/>
</dbReference>
<dbReference type="InterPro" id="IPR045860">
    <property type="entry name" value="Snake_toxin-like_sf"/>
</dbReference>
<evidence type="ECO:0000256" key="1">
    <source>
        <dbReference type="ARBA" id="ARBA00004479"/>
    </source>
</evidence>
<dbReference type="InterPro" id="IPR000333">
    <property type="entry name" value="TGFB_receptor"/>
</dbReference>
<keyword evidence="7 20" id="KW-0732">Signal</keyword>
<evidence type="ECO:0000256" key="6">
    <source>
        <dbReference type="ARBA" id="ARBA00022692"/>
    </source>
</evidence>
<evidence type="ECO:0000256" key="16">
    <source>
        <dbReference type="ARBA" id="ARBA00048773"/>
    </source>
</evidence>
<evidence type="ECO:0000256" key="8">
    <source>
        <dbReference type="ARBA" id="ARBA00022741"/>
    </source>
</evidence>
<evidence type="ECO:0000256" key="11">
    <source>
        <dbReference type="ARBA" id="ARBA00022989"/>
    </source>
</evidence>
<evidence type="ECO:0000259" key="21">
    <source>
        <dbReference type="PROSITE" id="PS50011"/>
    </source>
</evidence>
<evidence type="ECO:0000256" key="3">
    <source>
        <dbReference type="ARBA" id="ARBA00012401"/>
    </source>
</evidence>
<dbReference type="VEuPathDB" id="VectorBase:CSON007346"/>
<dbReference type="PANTHER" id="PTHR23255">
    <property type="entry name" value="TRANSFORMING GROWTH FACTOR-BETA RECEPTOR TYPE I AND II"/>
    <property type="match status" value="1"/>
</dbReference>
<feature type="transmembrane region" description="Helical" evidence="19">
    <location>
        <begin position="181"/>
        <end position="202"/>
    </location>
</feature>
<dbReference type="CDD" id="cd14054">
    <property type="entry name" value="STKc_BMPR2_AMHR2"/>
    <property type="match status" value="1"/>
</dbReference>
<evidence type="ECO:0000256" key="12">
    <source>
        <dbReference type="ARBA" id="ARBA00023136"/>
    </source>
</evidence>
<dbReference type="OMA" id="GIVNEQP"/>
<evidence type="ECO:0000256" key="15">
    <source>
        <dbReference type="ARBA" id="ARBA00047681"/>
    </source>
</evidence>
<dbReference type="PROSITE" id="PS00107">
    <property type="entry name" value="PROTEIN_KINASE_ATP"/>
    <property type="match status" value="1"/>
</dbReference>
<dbReference type="FunFam" id="3.30.200.20:FF:000094">
    <property type="entry name" value="Serine/threonine-protein kinase receptor"/>
    <property type="match status" value="1"/>
</dbReference>
<dbReference type="InterPro" id="IPR017441">
    <property type="entry name" value="Protein_kinase_ATP_BS"/>
</dbReference>
<feature type="domain" description="Protein kinase" evidence="21">
    <location>
        <begin position="232"/>
        <end position="537"/>
    </location>
</feature>
<evidence type="ECO:0000256" key="10">
    <source>
        <dbReference type="ARBA" id="ARBA00022840"/>
    </source>
</evidence>
<organism evidence="22">
    <name type="scientific">Culicoides sonorensis</name>
    <name type="common">Biting midge</name>
    <dbReference type="NCBI Taxonomy" id="179676"/>
    <lineage>
        <taxon>Eukaryota</taxon>
        <taxon>Metazoa</taxon>
        <taxon>Ecdysozoa</taxon>
        <taxon>Arthropoda</taxon>
        <taxon>Hexapoda</taxon>
        <taxon>Insecta</taxon>
        <taxon>Pterygota</taxon>
        <taxon>Neoptera</taxon>
        <taxon>Endopterygota</taxon>
        <taxon>Diptera</taxon>
        <taxon>Nematocera</taxon>
        <taxon>Chironomoidea</taxon>
        <taxon>Ceratopogonidae</taxon>
        <taxon>Ceratopogoninae</taxon>
        <taxon>Culicoides</taxon>
        <taxon>Monoculicoides</taxon>
    </lineage>
</organism>
<dbReference type="GO" id="GO:0005024">
    <property type="term" value="F:transforming growth factor beta receptor activity"/>
    <property type="evidence" value="ECO:0007669"/>
    <property type="project" value="TreeGrafter"/>
</dbReference>
<keyword evidence="8 17" id="KW-0547">Nucleotide-binding</keyword>
<evidence type="ECO:0000256" key="9">
    <source>
        <dbReference type="ARBA" id="ARBA00022777"/>
    </source>
</evidence>
<dbReference type="SUPFAM" id="SSF56112">
    <property type="entry name" value="Protein kinase-like (PK-like)"/>
    <property type="match status" value="1"/>
</dbReference>
<dbReference type="GO" id="GO:0005524">
    <property type="term" value="F:ATP binding"/>
    <property type="evidence" value="ECO:0007669"/>
    <property type="project" value="UniProtKB-UniRule"/>
</dbReference>
<proteinExistence type="inferred from homology"/>
<evidence type="ECO:0000256" key="2">
    <source>
        <dbReference type="ARBA" id="ARBA00009605"/>
    </source>
</evidence>
<comment type="similarity">
    <text evidence="2">Belongs to the protein kinase superfamily. TKL Ser/Thr protein kinase family. TGFB receptor subfamily.</text>
</comment>
<evidence type="ECO:0000256" key="19">
    <source>
        <dbReference type="SAM" id="Phobius"/>
    </source>
</evidence>
<feature type="chain" id="PRO_5016382640" description="receptor protein serine/threonine kinase" evidence="20">
    <location>
        <begin position="26"/>
        <end position="875"/>
    </location>
</feature>
<dbReference type="EMBL" id="UFQT01000279">
    <property type="protein sequence ID" value="SSX22707.1"/>
    <property type="molecule type" value="Genomic_DNA"/>
</dbReference>
<keyword evidence="4" id="KW-0723">Serine/threonine-protein kinase</keyword>
<reference evidence="22" key="1">
    <citation type="submission" date="2018-07" db="EMBL/GenBank/DDBJ databases">
        <authorList>
            <person name="Quirk P.G."/>
            <person name="Krulwich T.A."/>
        </authorList>
    </citation>
    <scope>NUCLEOTIDE SEQUENCE</scope>
</reference>
<dbReference type="PANTHER" id="PTHR23255:SF100">
    <property type="entry name" value="RECEPTOR PROTEIN SERINE_THREONINE KINASE"/>
    <property type="match status" value="1"/>
</dbReference>
<evidence type="ECO:0000256" key="13">
    <source>
        <dbReference type="ARBA" id="ARBA00023170"/>
    </source>
</evidence>